<reference evidence="2 3" key="1">
    <citation type="submission" date="2018-06" db="EMBL/GenBank/DDBJ databases">
        <authorList>
            <consortium name="Pathogen Informatics"/>
            <person name="Doyle S."/>
        </authorList>
    </citation>
    <scope>NUCLEOTIDE SEQUENCE [LARGE SCALE GENOMIC DNA]</scope>
    <source>
        <strain evidence="2 3">NCTC11388</strain>
    </source>
</reference>
<proteinExistence type="predicted"/>
<protein>
    <submittedName>
        <fullName evidence="2">Uncharacterized protein</fullName>
    </submittedName>
</protein>
<evidence type="ECO:0000313" key="3">
    <source>
        <dbReference type="Proteomes" id="UP000254893"/>
    </source>
</evidence>
<organism evidence="2 3">
    <name type="scientific">Sphingobacterium spiritivorum</name>
    <name type="common">Flavobacterium spiritivorum</name>
    <dbReference type="NCBI Taxonomy" id="258"/>
    <lineage>
        <taxon>Bacteria</taxon>
        <taxon>Pseudomonadati</taxon>
        <taxon>Bacteroidota</taxon>
        <taxon>Sphingobacteriia</taxon>
        <taxon>Sphingobacteriales</taxon>
        <taxon>Sphingobacteriaceae</taxon>
        <taxon>Sphingobacterium</taxon>
    </lineage>
</organism>
<dbReference type="EMBL" id="UGYW01000002">
    <property type="protein sequence ID" value="SUJ24414.1"/>
    <property type="molecule type" value="Genomic_DNA"/>
</dbReference>
<feature type="compositionally biased region" description="Basic residues" evidence="1">
    <location>
        <begin position="33"/>
        <end position="44"/>
    </location>
</feature>
<sequence length="44" mass="4937">MGLFGEKVSNRSLMDSVALAVNAEQVTRDRQQKSKYHKLGRGET</sequence>
<evidence type="ECO:0000313" key="2">
    <source>
        <dbReference type="EMBL" id="SUJ24414.1"/>
    </source>
</evidence>
<feature type="region of interest" description="Disordered" evidence="1">
    <location>
        <begin position="25"/>
        <end position="44"/>
    </location>
</feature>
<evidence type="ECO:0000256" key="1">
    <source>
        <dbReference type="SAM" id="MobiDB-lite"/>
    </source>
</evidence>
<name>A0A380CMJ7_SPHSI</name>
<accession>A0A380CMJ7</accession>
<dbReference type="AlphaFoldDB" id="A0A380CMJ7"/>
<gene>
    <name evidence="2" type="ORF">NCTC11388_03534</name>
</gene>
<dbReference type="Proteomes" id="UP000254893">
    <property type="component" value="Unassembled WGS sequence"/>
</dbReference>